<dbReference type="InterPro" id="IPR036390">
    <property type="entry name" value="WH_DNA-bd_sf"/>
</dbReference>
<dbReference type="GO" id="GO:0005524">
    <property type="term" value="F:ATP binding"/>
    <property type="evidence" value="ECO:0007669"/>
    <property type="project" value="UniProtKB-KW"/>
</dbReference>
<sequence length="442" mass="50325">MKTPAMPPDYIEEFAGAAKTLGGDLAAALGQSSLEPYDPWDKFRHQTPPFDLSISQWWGIVRLQRQNNAIPIDLKQQSGKPFHYCLPAFISRECYFLSQKLSSLDTSVSEYQRDKFIYNGLTDEAIYSAQLEGASTSRRVARQLLEQNREPKDVSERMIVNNYLAMENLQGLLDCKATPDFIKDLHRTVTEGTLEIASDAGTIQSDQNDRVKIFGDSNQIIYVPPPASELPARIQELCDFINNSDPWMHPLLKAMVVHFMVGYDHYFADGNGRTARSLFYWMLLKADFPAARFLVVSSLLKKAPAQYARAFLNVEYDGGDLTYFLIYQLQILRRAVEQLEKYLADDLRQVAELKGRLKDRADLNNRQIDILLESRGEPEKLWTAQMVAERFRVSRPSGHGDLSSLEEMGFLSRGRKGRWVVWRVVPGWQKSLSSGANDHVDS</sequence>
<accession>A0AAJ1BBC7</accession>
<evidence type="ECO:0000256" key="1">
    <source>
        <dbReference type="PIRSR" id="PIRSR640198-1"/>
    </source>
</evidence>
<dbReference type="SUPFAM" id="SSF46785">
    <property type="entry name" value="Winged helix' DNA-binding domain"/>
    <property type="match status" value="1"/>
</dbReference>
<evidence type="ECO:0000256" key="3">
    <source>
        <dbReference type="SAM" id="Coils"/>
    </source>
</evidence>
<keyword evidence="2" id="KW-0067">ATP-binding</keyword>
<dbReference type="Proteomes" id="UP001200537">
    <property type="component" value="Unassembled WGS sequence"/>
</dbReference>
<dbReference type="EMBL" id="JAKNHJ010000007">
    <property type="protein sequence ID" value="MCG4617787.1"/>
    <property type="molecule type" value="Genomic_DNA"/>
</dbReference>
<dbReference type="InterPro" id="IPR003812">
    <property type="entry name" value="Fido"/>
</dbReference>
<evidence type="ECO:0000256" key="2">
    <source>
        <dbReference type="PIRSR" id="PIRSR640198-2"/>
    </source>
</evidence>
<feature type="active site" evidence="1">
    <location>
        <position position="265"/>
    </location>
</feature>
<reference evidence="5" key="1">
    <citation type="submission" date="2022-01" db="EMBL/GenBank/DDBJ databases">
        <title>Collection of gut derived symbiotic bacterial strains cultured from healthy donors.</title>
        <authorList>
            <person name="Lin H."/>
            <person name="Kohout C."/>
            <person name="Waligurski E."/>
            <person name="Pamer E.G."/>
        </authorList>
    </citation>
    <scope>NUCLEOTIDE SEQUENCE</scope>
    <source>
        <strain evidence="5">DFI.7.46</strain>
    </source>
</reference>
<organism evidence="5 6">
    <name type="scientific">Varibaculum cambriense</name>
    <dbReference type="NCBI Taxonomy" id="184870"/>
    <lineage>
        <taxon>Bacteria</taxon>
        <taxon>Bacillati</taxon>
        <taxon>Actinomycetota</taxon>
        <taxon>Actinomycetes</taxon>
        <taxon>Actinomycetales</taxon>
        <taxon>Actinomycetaceae</taxon>
        <taxon>Varibaculum</taxon>
    </lineage>
</organism>
<dbReference type="InterPro" id="IPR036597">
    <property type="entry name" value="Fido-like_dom_sf"/>
</dbReference>
<protein>
    <submittedName>
        <fullName evidence="5">Fic family protein</fullName>
    </submittedName>
</protein>
<comment type="caution">
    <text evidence="5">The sequence shown here is derived from an EMBL/GenBank/DDBJ whole genome shotgun (WGS) entry which is preliminary data.</text>
</comment>
<name>A0AAJ1BBC7_9ACTO</name>
<dbReference type="Gene3D" id="1.10.3290.10">
    <property type="entry name" value="Fido-like domain"/>
    <property type="match status" value="1"/>
</dbReference>
<keyword evidence="3" id="KW-0175">Coiled coil</keyword>
<evidence type="ECO:0000313" key="6">
    <source>
        <dbReference type="Proteomes" id="UP001200537"/>
    </source>
</evidence>
<gene>
    <name evidence="5" type="ORF">L0M99_04675</name>
</gene>
<dbReference type="PANTHER" id="PTHR13504">
    <property type="entry name" value="FIDO DOMAIN-CONTAINING PROTEIN DDB_G0283145"/>
    <property type="match status" value="1"/>
</dbReference>
<dbReference type="RefSeq" id="WP_024059881.1">
    <property type="nucleotide sequence ID" value="NZ_JAGZVZ010000002.1"/>
</dbReference>
<proteinExistence type="predicted"/>
<evidence type="ECO:0000259" key="4">
    <source>
        <dbReference type="PROSITE" id="PS51459"/>
    </source>
</evidence>
<dbReference type="InterPro" id="IPR040198">
    <property type="entry name" value="Fido_containing"/>
</dbReference>
<dbReference type="PANTHER" id="PTHR13504:SF38">
    <property type="entry name" value="FIDO DOMAIN-CONTAINING PROTEIN"/>
    <property type="match status" value="1"/>
</dbReference>
<feature type="binding site" evidence="2">
    <location>
        <begin position="269"/>
        <end position="276"/>
    </location>
    <ligand>
        <name>ATP</name>
        <dbReference type="ChEBI" id="CHEBI:30616"/>
    </ligand>
</feature>
<feature type="domain" description="Fido" evidence="4">
    <location>
        <begin position="177"/>
        <end position="330"/>
    </location>
</feature>
<evidence type="ECO:0000313" key="5">
    <source>
        <dbReference type="EMBL" id="MCG4617787.1"/>
    </source>
</evidence>
<dbReference type="PROSITE" id="PS51459">
    <property type="entry name" value="FIDO"/>
    <property type="match status" value="1"/>
</dbReference>
<feature type="coiled-coil region" evidence="3">
    <location>
        <begin position="329"/>
        <end position="356"/>
    </location>
</feature>
<dbReference type="AlphaFoldDB" id="A0AAJ1BBC7"/>
<dbReference type="SUPFAM" id="SSF140931">
    <property type="entry name" value="Fic-like"/>
    <property type="match status" value="1"/>
</dbReference>
<dbReference type="Pfam" id="PF02661">
    <property type="entry name" value="Fic"/>
    <property type="match status" value="1"/>
</dbReference>
<keyword evidence="2" id="KW-0547">Nucleotide-binding</keyword>